<proteinExistence type="predicted"/>
<reference evidence="3" key="2">
    <citation type="journal article" date="2013" name="Nat. Commun.">
        <title>Genome of the Chinese tree shrew.</title>
        <authorList>
            <person name="Fan Y."/>
            <person name="Huang Z.Y."/>
            <person name="Cao C.C."/>
            <person name="Chen C.S."/>
            <person name="Chen Y.X."/>
            <person name="Fan D.D."/>
            <person name="He J."/>
            <person name="Hou H.L."/>
            <person name="Hu L."/>
            <person name="Hu X.T."/>
            <person name="Jiang X.T."/>
            <person name="Lai R."/>
            <person name="Lang Y.S."/>
            <person name="Liang B."/>
            <person name="Liao S.G."/>
            <person name="Mu D."/>
            <person name="Ma Y.Y."/>
            <person name="Niu Y.Y."/>
            <person name="Sun X.Q."/>
            <person name="Xia J.Q."/>
            <person name="Xiao J."/>
            <person name="Xiong Z.Q."/>
            <person name="Xu L."/>
            <person name="Yang L."/>
            <person name="Zhang Y."/>
            <person name="Zhao W."/>
            <person name="Zhao X.D."/>
            <person name="Zheng Y.T."/>
            <person name="Zhou J.M."/>
            <person name="Zhu Y.B."/>
            <person name="Zhang G.J."/>
            <person name="Wang J."/>
            <person name="Yao Y.G."/>
        </authorList>
    </citation>
    <scope>NUCLEOTIDE SEQUENCE [LARGE SCALE GENOMIC DNA]</scope>
</reference>
<gene>
    <name evidence="2" type="ORF">TREES_T100016346</name>
</gene>
<dbReference type="EMBL" id="KB359234">
    <property type="protein sequence ID" value="ELV14229.1"/>
    <property type="molecule type" value="Genomic_DNA"/>
</dbReference>
<protein>
    <recommendedName>
        <fullName evidence="4">Secreted protein</fullName>
    </recommendedName>
</protein>
<dbReference type="InParanoid" id="L8YGE6"/>
<dbReference type="Proteomes" id="UP000011518">
    <property type="component" value="Unassembled WGS sequence"/>
</dbReference>
<sequence length="103" mass="11153">MKQRILSHFTSFLLVALLFPEFSSKLWPEDGAKPVLALLYDDCLTREHKAHSFPRGLAAHPQWVAADLKNKAAESSAGSEPPQGAFASDSITSAVLCPSITES</sequence>
<evidence type="ECO:0008006" key="4">
    <source>
        <dbReference type="Google" id="ProtNLM"/>
    </source>
</evidence>
<keyword evidence="3" id="KW-1185">Reference proteome</keyword>
<accession>L8YGE6</accession>
<feature type="chain" id="PRO_5003998594" description="Secreted protein" evidence="1">
    <location>
        <begin position="29"/>
        <end position="103"/>
    </location>
</feature>
<reference evidence="3" key="1">
    <citation type="submission" date="2012-07" db="EMBL/GenBank/DDBJ databases">
        <title>Genome of the Chinese tree shrew, a rising model animal genetically related to primates.</title>
        <authorList>
            <person name="Zhang G."/>
            <person name="Fan Y."/>
            <person name="Yao Y."/>
            <person name="Huang Z."/>
        </authorList>
    </citation>
    <scope>NUCLEOTIDE SEQUENCE [LARGE SCALE GENOMIC DNA]</scope>
</reference>
<keyword evidence="1" id="KW-0732">Signal</keyword>
<name>L8YGE6_TUPCH</name>
<evidence type="ECO:0000313" key="3">
    <source>
        <dbReference type="Proteomes" id="UP000011518"/>
    </source>
</evidence>
<dbReference type="eggNOG" id="ENOG502TDV0">
    <property type="taxonomic scope" value="Eukaryota"/>
</dbReference>
<evidence type="ECO:0000313" key="2">
    <source>
        <dbReference type="EMBL" id="ELV14229.1"/>
    </source>
</evidence>
<organism evidence="2 3">
    <name type="scientific">Tupaia chinensis</name>
    <name type="common">Chinese tree shrew</name>
    <name type="synonym">Tupaia belangeri chinensis</name>
    <dbReference type="NCBI Taxonomy" id="246437"/>
    <lineage>
        <taxon>Eukaryota</taxon>
        <taxon>Metazoa</taxon>
        <taxon>Chordata</taxon>
        <taxon>Craniata</taxon>
        <taxon>Vertebrata</taxon>
        <taxon>Euteleostomi</taxon>
        <taxon>Mammalia</taxon>
        <taxon>Eutheria</taxon>
        <taxon>Euarchontoglires</taxon>
        <taxon>Scandentia</taxon>
        <taxon>Tupaiidae</taxon>
        <taxon>Tupaia</taxon>
    </lineage>
</organism>
<feature type="signal peptide" evidence="1">
    <location>
        <begin position="1"/>
        <end position="28"/>
    </location>
</feature>
<evidence type="ECO:0000256" key="1">
    <source>
        <dbReference type="SAM" id="SignalP"/>
    </source>
</evidence>
<dbReference type="AlphaFoldDB" id="L8YGE6"/>